<dbReference type="AlphaFoldDB" id="A0A378W009"/>
<name>A0A378W009_NEIGO</name>
<evidence type="ECO:0000313" key="2">
    <source>
        <dbReference type="EMBL" id="SUA24781.1"/>
    </source>
</evidence>
<dbReference type="EMBL" id="UGRI01000001">
    <property type="protein sequence ID" value="SUA24781.1"/>
    <property type="molecule type" value="Genomic_DNA"/>
</dbReference>
<organism evidence="2">
    <name type="scientific">Neisseria gonorrhoeae</name>
    <dbReference type="NCBI Taxonomy" id="485"/>
    <lineage>
        <taxon>Bacteria</taxon>
        <taxon>Pseudomonadati</taxon>
        <taxon>Pseudomonadota</taxon>
        <taxon>Betaproteobacteria</taxon>
        <taxon>Neisseriales</taxon>
        <taxon>Neisseriaceae</taxon>
        <taxon>Neisseria</taxon>
    </lineage>
</organism>
<accession>A0A378W009</accession>
<gene>
    <name evidence="2" type="ORF">NCTC11421_02785</name>
</gene>
<proteinExistence type="predicted"/>
<evidence type="ECO:0000256" key="1">
    <source>
        <dbReference type="SAM" id="MobiDB-lite"/>
    </source>
</evidence>
<feature type="compositionally biased region" description="Low complexity" evidence="1">
    <location>
        <begin position="77"/>
        <end position="94"/>
    </location>
</feature>
<feature type="region of interest" description="Disordered" evidence="1">
    <location>
        <begin position="113"/>
        <end position="181"/>
    </location>
</feature>
<protein>
    <submittedName>
        <fullName evidence="2">Uncharacterized protein</fullName>
    </submittedName>
</protein>
<feature type="compositionally biased region" description="Basic residues" evidence="1">
    <location>
        <begin position="61"/>
        <end position="76"/>
    </location>
</feature>
<feature type="region of interest" description="Disordered" evidence="1">
    <location>
        <begin position="1"/>
        <end position="94"/>
    </location>
</feature>
<reference evidence="2" key="1">
    <citation type="submission" date="2018-06" db="EMBL/GenBank/DDBJ databases">
        <authorList>
            <consortium name="Pathogen Informatics"/>
            <person name="Doyle S."/>
        </authorList>
    </citation>
    <scope>NUCLEOTIDE SEQUENCE [LARGE SCALE GENOMIC DNA]</scope>
    <source>
        <strain evidence="2">NCTC11421</strain>
    </source>
</reference>
<sequence>MPSCSRPAYFSGTNGRRMPAPNRQGCSVRAVCRSAAPGAGRRAKTARAGRPSDGIGFETAKRRRRQGLPARKRWSGRRCSPESAAARPSAATAAEWRVWARVARTKRQGRALPYAKPVRESGWAGSSVQTAPARCRRRHRRAKQDFRRQGRAGKQQGGYRGGKQQRRQEQGLNKVSLSAAA</sequence>